<gene>
    <name evidence="4" type="primary">LOC104236510</name>
</gene>
<dbReference type="GO" id="GO:0004523">
    <property type="term" value="F:RNA-DNA hybrid ribonuclease activity"/>
    <property type="evidence" value="ECO:0007669"/>
    <property type="project" value="InterPro"/>
</dbReference>
<accession>A0A1U7XCY8</accession>
<evidence type="ECO:0000259" key="2">
    <source>
        <dbReference type="Pfam" id="PF17921"/>
    </source>
</evidence>
<evidence type="ECO:0000259" key="1">
    <source>
        <dbReference type="Pfam" id="PF13456"/>
    </source>
</evidence>
<evidence type="ECO:0000313" key="4">
    <source>
        <dbReference type="RefSeq" id="XP_009788738.1"/>
    </source>
</evidence>
<dbReference type="GO" id="GO:0003676">
    <property type="term" value="F:nucleic acid binding"/>
    <property type="evidence" value="ECO:0007669"/>
    <property type="project" value="InterPro"/>
</dbReference>
<dbReference type="SUPFAM" id="SSF56672">
    <property type="entry name" value="DNA/RNA polymerases"/>
    <property type="match status" value="1"/>
</dbReference>
<dbReference type="InterPro" id="IPR041588">
    <property type="entry name" value="Integrase_H2C2"/>
</dbReference>
<dbReference type="PANTHER" id="PTHR48475:SF2">
    <property type="entry name" value="RIBONUCLEASE H"/>
    <property type="match status" value="1"/>
</dbReference>
<dbReference type="RefSeq" id="XP_009788738.1">
    <property type="nucleotide sequence ID" value="XM_009790436.1"/>
</dbReference>
<dbReference type="Gene3D" id="3.30.70.270">
    <property type="match status" value="1"/>
</dbReference>
<dbReference type="InterPro" id="IPR043502">
    <property type="entry name" value="DNA/RNA_pol_sf"/>
</dbReference>
<protein>
    <submittedName>
        <fullName evidence="4">Uncharacterized protein LOC104236510</fullName>
    </submittedName>
</protein>
<dbReference type="AlphaFoldDB" id="A0A1U7XCY8"/>
<dbReference type="InterPro" id="IPR002156">
    <property type="entry name" value="RNaseH_domain"/>
</dbReference>
<keyword evidence="3" id="KW-1185">Reference proteome</keyword>
<dbReference type="eggNOG" id="KOG0017">
    <property type="taxonomic scope" value="Eukaryota"/>
</dbReference>
<dbReference type="OrthoDB" id="1690717at2759"/>
<sequence length="273" mass="30936">MKLNPEKCAFGVSLGKFLGFIVSNRGIEMNLDKIKAIEEITMVNNVIAVQRLTGRIAASGLELAKGLGVEVIQAKHDSLLVVNHVKGSFEVRDDRMQRYLDKLQIILYRFKEWTLDHVPREQNSEADALANLGSLVKEDNIVPGAVIQLSKLVIEEGHADINSTSLTWDWRNKYIDYLKHRKLPSNPKESRTLRAKATRLSLDENGVLCRRTFDGPLVVCLGPRDIDYVLWEIHEGSCGNHSGVDSLVSKVIRVGYYWDNMEKDTKEFVRKCD</sequence>
<name>A0A1U7XCY8_NICSY</name>
<feature type="domain" description="RNase H type-1" evidence="1">
    <location>
        <begin position="60"/>
        <end position="132"/>
    </location>
</feature>
<dbReference type="PANTHER" id="PTHR48475">
    <property type="entry name" value="RIBONUCLEASE H"/>
    <property type="match status" value="1"/>
</dbReference>
<proteinExistence type="predicted"/>
<evidence type="ECO:0000313" key="3">
    <source>
        <dbReference type="Proteomes" id="UP000189701"/>
    </source>
</evidence>
<feature type="domain" description="Integrase zinc-binding" evidence="2">
    <location>
        <begin position="228"/>
        <end position="273"/>
    </location>
</feature>
<organism evidence="3 4">
    <name type="scientific">Nicotiana sylvestris</name>
    <name type="common">Wood tobacco</name>
    <name type="synonym">South American tobacco</name>
    <dbReference type="NCBI Taxonomy" id="4096"/>
    <lineage>
        <taxon>Eukaryota</taxon>
        <taxon>Viridiplantae</taxon>
        <taxon>Streptophyta</taxon>
        <taxon>Embryophyta</taxon>
        <taxon>Tracheophyta</taxon>
        <taxon>Spermatophyta</taxon>
        <taxon>Magnoliopsida</taxon>
        <taxon>eudicotyledons</taxon>
        <taxon>Gunneridae</taxon>
        <taxon>Pentapetalae</taxon>
        <taxon>asterids</taxon>
        <taxon>lamiids</taxon>
        <taxon>Solanales</taxon>
        <taxon>Solanaceae</taxon>
        <taxon>Nicotianoideae</taxon>
        <taxon>Nicotianeae</taxon>
        <taxon>Nicotiana</taxon>
    </lineage>
</organism>
<dbReference type="Gene3D" id="3.30.420.10">
    <property type="entry name" value="Ribonuclease H-like superfamily/Ribonuclease H"/>
    <property type="match status" value="1"/>
</dbReference>
<dbReference type="InterPro" id="IPR043128">
    <property type="entry name" value="Rev_trsase/Diguanyl_cyclase"/>
</dbReference>
<dbReference type="STRING" id="4096.A0A1U7XCY8"/>
<dbReference type="Proteomes" id="UP000189701">
    <property type="component" value="Unplaced"/>
</dbReference>
<reference evidence="3" key="1">
    <citation type="journal article" date="2013" name="Genome Biol.">
        <title>Reference genomes and transcriptomes of Nicotiana sylvestris and Nicotiana tomentosiformis.</title>
        <authorList>
            <person name="Sierro N."/>
            <person name="Battey J.N."/>
            <person name="Ouadi S."/>
            <person name="Bovet L."/>
            <person name="Goepfert S."/>
            <person name="Bakaher N."/>
            <person name="Peitsch M.C."/>
            <person name="Ivanov N.V."/>
        </authorList>
    </citation>
    <scope>NUCLEOTIDE SEQUENCE [LARGE SCALE GENOMIC DNA]</scope>
</reference>
<dbReference type="Gene3D" id="1.10.340.70">
    <property type="match status" value="1"/>
</dbReference>
<dbReference type="InterPro" id="IPR036397">
    <property type="entry name" value="RNaseH_sf"/>
</dbReference>
<reference evidence="4" key="2">
    <citation type="submission" date="2025-08" db="UniProtKB">
        <authorList>
            <consortium name="RefSeq"/>
        </authorList>
    </citation>
    <scope>IDENTIFICATION</scope>
    <source>
        <tissue evidence="4">Leaf</tissue>
    </source>
</reference>
<dbReference type="Pfam" id="PF17921">
    <property type="entry name" value="Integrase_H2C2"/>
    <property type="match status" value="1"/>
</dbReference>
<dbReference type="Pfam" id="PF13456">
    <property type="entry name" value="RVT_3"/>
    <property type="match status" value="1"/>
</dbReference>